<reference evidence="2 3" key="1">
    <citation type="submission" date="2024-09" db="EMBL/GenBank/DDBJ databases">
        <title>The Natural Products Discovery Center: Release of the First 8490 Sequenced Strains for Exploring Actinobacteria Biosynthetic Diversity.</title>
        <authorList>
            <person name="Kalkreuter E."/>
            <person name="Kautsar S.A."/>
            <person name="Yang D."/>
            <person name="Bader C.D."/>
            <person name="Teijaro C.N."/>
            <person name="Fluegel L."/>
            <person name="Davis C.M."/>
            <person name="Simpson J.R."/>
            <person name="Lauterbach L."/>
            <person name="Steele A.D."/>
            <person name="Gui C."/>
            <person name="Meng S."/>
            <person name="Li G."/>
            <person name="Viehrig K."/>
            <person name="Ye F."/>
            <person name="Su P."/>
            <person name="Kiefer A.F."/>
            <person name="Nichols A."/>
            <person name="Cepeda A.J."/>
            <person name="Yan W."/>
            <person name="Fan B."/>
            <person name="Jiang Y."/>
            <person name="Adhikari A."/>
            <person name="Zheng C.-J."/>
            <person name="Schuster L."/>
            <person name="Cowan T.M."/>
            <person name="Smanski M.J."/>
            <person name="Chevrette M.G."/>
            <person name="De Carvalho L.P.S."/>
            <person name="Shen B."/>
        </authorList>
    </citation>
    <scope>NUCLEOTIDE SEQUENCE [LARGE SCALE GENOMIC DNA]</scope>
    <source>
        <strain evidence="2 3">NPDC058546</strain>
    </source>
</reference>
<name>A0ABW6EBB1_9ACTN</name>
<dbReference type="RefSeq" id="WP_382824598.1">
    <property type="nucleotide sequence ID" value="NZ_JBHXLY010000004.1"/>
</dbReference>
<evidence type="ECO:0000313" key="3">
    <source>
        <dbReference type="Proteomes" id="UP001598251"/>
    </source>
</evidence>
<dbReference type="Proteomes" id="UP001598251">
    <property type="component" value="Unassembled WGS sequence"/>
</dbReference>
<comment type="caution">
    <text evidence="2">The sequence shown here is derived from an EMBL/GenBank/DDBJ whole genome shotgun (WGS) entry which is preliminary data.</text>
</comment>
<dbReference type="EMBL" id="JBHXOF010000001">
    <property type="protein sequence ID" value="MFD4211356.1"/>
    <property type="molecule type" value="Genomic_DNA"/>
</dbReference>
<organism evidence="2 3">
    <name type="scientific">Streptomyces sindenensis</name>
    <dbReference type="NCBI Taxonomy" id="67363"/>
    <lineage>
        <taxon>Bacteria</taxon>
        <taxon>Bacillati</taxon>
        <taxon>Actinomycetota</taxon>
        <taxon>Actinomycetes</taxon>
        <taxon>Kitasatosporales</taxon>
        <taxon>Streptomycetaceae</taxon>
        <taxon>Streptomyces</taxon>
    </lineage>
</organism>
<accession>A0ABW6EBB1</accession>
<feature type="compositionally biased region" description="Basic and acidic residues" evidence="1">
    <location>
        <begin position="95"/>
        <end position="104"/>
    </location>
</feature>
<evidence type="ECO:0000256" key="1">
    <source>
        <dbReference type="SAM" id="MobiDB-lite"/>
    </source>
</evidence>
<evidence type="ECO:0000313" key="2">
    <source>
        <dbReference type="EMBL" id="MFD4211356.1"/>
    </source>
</evidence>
<protein>
    <submittedName>
        <fullName evidence="2">DUF2867 domain-containing protein</fullName>
    </submittedName>
</protein>
<proteinExistence type="predicted"/>
<dbReference type="InterPro" id="IPR021295">
    <property type="entry name" value="DUF2867"/>
</dbReference>
<dbReference type="Pfam" id="PF11066">
    <property type="entry name" value="DUF2867"/>
    <property type="match status" value="1"/>
</dbReference>
<gene>
    <name evidence="2" type="ORF">ACFWSS_00410</name>
</gene>
<feature type="region of interest" description="Disordered" evidence="1">
    <location>
        <begin position="86"/>
        <end position="106"/>
    </location>
</feature>
<keyword evidence="3" id="KW-1185">Reference proteome</keyword>
<sequence>MTRLPDRVHTERPWRVHELTGDFRVEDVWAVRTPGAGPDDFPTLLTAMQASAGPAKDPLSSRFLFAVRRRIGALLGWDKPLTGAGDPVPSLRGRLPRDLREAPGRSDAGLAPLASLYELDDECALERATTTVHAVIHLGLAPDGSGGHELRMAVLVKPNGLRGRLYMAAIAPFRCLVVFPALVRQREQAWRDRGRPGAEGGGGLAVGRAVGTHEIPGPIRALSSLSRIDYADVFTLSTDATAGTDADTNVGAGTGATAELWARALFGDVPDPVERLIWRGLLGLRLSRGRSPGTVAGWRIAERGEDWIRLEAASWFLTGNLVVRAADGQVSLGTFLRYDRRLARAVWPPLSAVHRRLAPGLLRDAAATVRAA</sequence>